<proteinExistence type="predicted"/>
<evidence type="ECO:0000256" key="1">
    <source>
        <dbReference type="SAM" id="MobiDB-lite"/>
    </source>
</evidence>
<evidence type="ECO:0000313" key="3">
    <source>
        <dbReference type="Proteomes" id="UP000053244"/>
    </source>
</evidence>
<evidence type="ECO:0000313" key="2">
    <source>
        <dbReference type="EMBL" id="KUL23640.1"/>
    </source>
</evidence>
<name>A0A101JBB7_9ACTN</name>
<sequence>MTIDPSDPRLQSSNLTWADVDPDRHPFDPATALDTVRALAPAGGVPIPIGTTPRAATVRPRRTRAGTGSGS</sequence>
<dbReference type="AlphaFoldDB" id="A0A101JBB7"/>
<accession>A0A101JBB7</accession>
<gene>
    <name evidence="2" type="ORF">ADL15_45440</name>
</gene>
<reference evidence="2 3" key="1">
    <citation type="submission" date="2015-10" db="EMBL/GenBank/DDBJ databases">
        <authorList>
            <person name="Gilbert D.G."/>
        </authorList>
    </citation>
    <scope>NUCLEOTIDE SEQUENCE [LARGE SCALE GENOMIC DNA]</scope>
    <source>
        <strain evidence="2 3">NRRL B-16712</strain>
    </source>
</reference>
<protein>
    <submittedName>
        <fullName evidence="2">Uncharacterized protein</fullName>
    </submittedName>
</protein>
<feature type="region of interest" description="Disordered" evidence="1">
    <location>
        <begin position="43"/>
        <end position="71"/>
    </location>
</feature>
<comment type="caution">
    <text evidence="2">The sequence shown here is derived from an EMBL/GenBank/DDBJ whole genome shotgun (WGS) entry which is preliminary data.</text>
</comment>
<feature type="region of interest" description="Disordered" evidence="1">
    <location>
        <begin position="1"/>
        <end position="23"/>
    </location>
</feature>
<keyword evidence="3" id="KW-1185">Reference proteome</keyword>
<dbReference type="Proteomes" id="UP000053244">
    <property type="component" value="Unassembled WGS sequence"/>
</dbReference>
<dbReference type="EMBL" id="LLZH01000330">
    <property type="protein sequence ID" value="KUL23640.1"/>
    <property type="molecule type" value="Genomic_DNA"/>
</dbReference>
<organism evidence="2 3">
    <name type="scientific">Actinoplanes awajinensis subsp. mycoplanecinus</name>
    <dbReference type="NCBI Taxonomy" id="135947"/>
    <lineage>
        <taxon>Bacteria</taxon>
        <taxon>Bacillati</taxon>
        <taxon>Actinomycetota</taxon>
        <taxon>Actinomycetes</taxon>
        <taxon>Micromonosporales</taxon>
        <taxon>Micromonosporaceae</taxon>
        <taxon>Actinoplanes</taxon>
    </lineage>
</organism>